<dbReference type="GO" id="GO:0016491">
    <property type="term" value="F:oxidoreductase activity"/>
    <property type="evidence" value="ECO:0007669"/>
    <property type="project" value="UniProtKB-KW"/>
</dbReference>
<evidence type="ECO:0000256" key="1">
    <source>
        <dbReference type="ARBA" id="ARBA00006484"/>
    </source>
</evidence>
<proteinExistence type="inferred from homology"/>
<dbReference type="OrthoDB" id="1933717at2759"/>
<dbReference type="InterPro" id="IPR002347">
    <property type="entry name" value="SDR_fam"/>
</dbReference>
<reference evidence="5 6" key="1">
    <citation type="journal article" date="2020" name="Genomics">
        <title>Complete, high-quality genomes from long-read metagenomic sequencing of two wolf lichen thalli reveals enigmatic genome architecture.</title>
        <authorList>
            <person name="McKenzie S.K."/>
            <person name="Walston R.F."/>
            <person name="Allen J.L."/>
        </authorList>
    </citation>
    <scope>NUCLEOTIDE SEQUENCE [LARGE SCALE GENOMIC DNA]</scope>
    <source>
        <strain evidence="5">WasteWater2</strain>
    </source>
</reference>
<dbReference type="InterPro" id="IPR036291">
    <property type="entry name" value="NAD(P)-bd_dom_sf"/>
</dbReference>
<keyword evidence="3" id="KW-0560">Oxidoreductase</keyword>
<keyword evidence="6" id="KW-1185">Reference proteome</keyword>
<dbReference type="Pfam" id="PF00106">
    <property type="entry name" value="adh_short"/>
    <property type="match status" value="2"/>
</dbReference>
<dbReference type="AlphaFoldDB" id="A0A8H6FV37"/>
<protein>
    <recommendedName>
        <fullName evidence="7">Carbonyl reductase</fullName>
    </recommendedName>
</protein>
<accession>A0A8H6FV37</accession>
<evidence type="ECO:0000313" key="6">
    <source>
        <dbReference type="Proteomes" id="UP000578531"/>
    </source>
</evidence>
<dbReference type="PANTHER" id="PTHR43963">
    <property type="entry name" value="CARBONYL REDUCTASE 1-RELATED"/>
    <property type="match status" value="1"/>
</dbReference>
<dbReference type="PRINTS" id="PR00081">
    <property type="entry name" value="GDHRDH"/>
</dbReference>
<dbReference type="Gene3D" id="3.40.50.720">
    <property type="entry name" value="NAD(P)-binding Rossmann-like Domain"/>
    <property type="match status" value="1"/>
</dbReference>
<gene>
    <name evidence="5" type="ORF">HO173_006555</name>
</gene>
<sequence length="292" mass="31661">MPQFSRIAAVTGANKGIGLAIVRNLALQYPSSAFNNGPLLIYLCARDKGRGEDAVKTLEDDAQLKKAKALVQHGGLTTVKYHGLDISKTKSILDFAGFLEKEHPEGIDMVVNNAGIAMNGFDINVVKETLQCNYYGTLTATRSLLPLIRPGGRLVNLSSMVGHLNSKYSEEIRTAFAESKTVDDVTKLMESFTEAVDQGKEQEQGWPSAAYAVSKSGITGMTRAIALEVEERRKESGVLVNSCCPGYVNTDMTKHRGSKSVDEGAQTPVLLACGDIGTTSGEFWQHEEVIDW</sequence>
<comment type="caution">
    <text evidence="5">The sequence shown here is derived from an EMBL/GenBank/DDBJ whole genome shotgun (WGS) entry which is preliminary data.</text>
</comment>
<dbReference type="Proteomes" id="UP000578531">
    <property type="component" value="Unassembled WGS sequence"/>
</dbReference>
<dbReference type="PANTHER" id="PTHR43963:SF6">
    <property type="entry name" value="CHAIN DEHYDROGENASE FAMILY PROTEIN, PUTATIVE (AFU_ORTHOLOGUE AFUA_3G15350)-RELATED"/>
    <property type="match status" value="1"/>
</dbReference>
<evidence type="ECO:0000313" key="5">
    <source>
        <dbReference type="EMBL" id="KAF6235359.1"/>
    </source>
</evidence>
<dbReference type="PRINTS" id="PR00080">
    <property type="entry name" value="SDRFAMILY"/>
</dbReference>
<evidence type="ECO:0000256" key="2">
    <source>
        <dbReference type="ARBA" id="ARBA00022857"/>
    </source>
</evidence>
<name>A0A8H6FV37_9LECA</name>
<comment type="similarity">
    <text evidence="1 4">Belongs to the short-chain dehydrogenases/reductases (SDR) family.</text>
</comment>
<keyword evidence="2" id="KW-0521">NADP</keyword>
<dbReference type="SUPFAM" id="SSF51735">
    <property type="entry name" value="NAD(P)-binding Rossmann-fold domains"/>
    <property type="match status" value="1"/>
</dbReference>
<dbReference type="GeneID" id="59288216"/>
<evidence type="ECO:0000256" key="4">
    <source>
        <dbReference type="RuleBase" id="RU000363"/>
    </source>
</evidence>
<dbReference type="EMBL" id="JACCJC010000025">
    <property type="protein sequence ID" value="KAF6235359.1"/>
    <property type="molecule type" value="Genomic_DNA"/>
</dbReference>
<dbReference type="RefSeq" id="XP_037164730.1">
    <property type="nucleotide sequence ID" value="XM_037308464.1"/>
</dbReference>
<evidence type="ECO:0008006" key="7">
    <source>
        <dbReference type="Google" id="ProtNLM"/>
    </source>
</evidence>
<organism evidence="5 6">
    <name type="scientific">Letharia columbiana</name>
    <dbReference type="NCBI Taxonomy" id="112416"/>
    <lineage>
        <taxon>Eukaryota</taxon>
        <taxon>Fungi</taxon>
        <taxon>Dikarya</taxon>
        <taxon>Ascomycota</taxon>
        <taxon>Pezizomycotina</taxon>
        <taxon>Lecanoromycetes</taxon>
        <taxon>OSLEUM clade</taxon>
        <taxon>Lecanoromycetidae</taxon>
        <taxon>Lecanorales</taxon>
        <taxon>Lecanorineae</taxon>
        <taxon>Parmeliaceae</taxon>
        <taxon>Letharia</taxon>
    </lineage>
</organism>
<evidence type="ECO:0000256" key="3">
    <source>
        <dbReference type="ARBA" id="ARBA00023002"/>
    </source>
</evidence>